<keyword evidence="3" id="KW-1185">Reference proteome</keyword>
<dbReference type="Proteomes" id="UP000036987">
    <property type="component" value="Unassembled WGS sequence"/>
</dbReference>
<feature type="compositionally biased region" description="Low complexity" evidence="1">
    <location>
        <begin position="195"/>
        <end position="211"/>
    </location>
</feature>
<proteinExistence type="predicted"/>
<organism evidence="2 3">
    <name type="scientific">Zostera marina</name>
    <name type="common">Eelgrass</name>
    <dbReference type="NCBI Taxonomy" id="29655"/>
    <lineage>
        <taxon>Eukaryota</taxon>
        <taxon>Viridiplantae</taxon>
        <taxon>Streptophyta</taxon>
        <taxon>Embryophyta</taxon>
        <taxon>Tracheophyta</taxon>
        <taxon>Spermatophyta</taxon>
        <taxon>Magnoliopsida</taxon>
        <taxon>Liliopsida</taxon>
        <taxon>Zosteraceae</taxon>
        <taxon>Zostera</taxon>
    </lineage>
</organism>
<dbReference type="AlphaFoldDB" id="A0A0K9Q551"/>
<feature type="compositionally biased region" description="Polar residues" evidence="1">
    <location>
        <begin position="339"/>
        <end position="364"/>
    </location>
</feature>
<feature type="compositionally biased region" description="Basic and acidic residues" evidence="1">
    <location>
        <begin position="148"/>
        <end position="158"/>
    </location>
</feature>
<dbReference type="InterPro" id="IPR045882">
    <property type="entry name" value="GPT1/2"/>
</dbReference>
<dbReference type="OrthoDB" id="1931260at2759"/>
<feature type="region of interest" description="Disordered" evidence="1">
    <location>
        <begin position="132"/>
        <end position="218"/>
    </location>
</feature>
<dbReference type="PANTHER" id="PTHR33737:SF2">
    <property type="entry name" value="OS12G0102700 PROTEIN"/>
    <property type="match status" value="1"/>
</dbReference>
<evidence type="ECO:0000256" key="1">
    <source>
        <dbReference type="SAM" id="MobiDB-lite"/>
    </source>
</evidence>
<dbReference type="GO" id="GO:0008017">
    <property type="term" value="F:microtubule binding"/>
    <property type="evidence" value="ECO:0007669"/>
    <property type="project" value="InterPro"/>
</dbReference>
<gene>
    <name evidence="2" type="ORF">ZOSMA_112G00380</name>
</gene>
<reference evidence="3" key="1">
    <citation type="journal article" date="2016" name="Nature">
        <title>The genome of the seagrass Zostera marina reveals angiosperm adaptation to the sea.</title>
        <authorList>
            <person name="Olsen J.L."/>
            <person name="Rouze P."/>
            <person name="Verhelst B."/>
            <person name="Lin Y.-C."/>
            <person name="Bayer T."/>
            <person name="Collen J."/>
            <person name="Dattolo E."/>
            <person name="De Paoli E."/>
            <person name="Dittami S."/>
            <person name="Maumus F."/>
            <person name="Michel G."/>
            <person name="Kersting A."/>
            <person name="Lauritano C."/>
            <person name="Lohaus R."/>
            <person name="Toepel M."/>
            <person name="Tonon T."/>
            <person name="Vanneste K."/>
            <person name="Amirebrahimi M."/>
            <person name="Brakel J."/>
            <person name="Bostroem C."/>
            <person name="Chovatia M."/>
            <person name="Grimwood J."/>
            <person name="Jenkins J.W."/>
            <person name="Jueterbock A."/>
            <person name="Mraz A."/>
            <person name="Stam W.T."/>
            <person name="Tice H."/>
            <person name="Bornberg-Bauer E."/>
            <person name="Green P.J."/>
            <person name="Pearson G.A."/>
            <person name="Procaccini G."/>
            <person name="Duarte C.M."/>
            <person name="Schmutz J."/>
            <person name="Reusch T.B.H."/>
            <person name="Van de Peer Y."/>
        </authorList>
    </citation>
    <scope>NUCLEOTIDE SEQUENCE [LARGE SCALE GENOMIC DNA]</scope>
    <source>
        <strain evidence="3">cv. Finnish</strain>
    </source>
</reference>
<dbReference type="PANTHER" id="PTHR33737">
    <property type="entry name" value="OS05G0121800 PROTEIN"/>
    <property type="match status" value="1"/>
</dbReference>
<accession>A0A0K9Q551</accession>
<protein>
    <submittedName>
        <fullName evidence="2">Uncharacterized protein</fullName>
    </submittedName>
</protein>
<evidence type="ECO:0000313" key="2">
    <source>
        <dbReference type="EMBL" id="KMZ75622.1"/>
    </source>
</evidence>
<feature type="region of interest" description="Disordered" evidence="1">
    <location>
        <begin position="339"/>
        <end position="365"/>
    </location>
</feature>
<comment type="caution">
    <text evidence="2">The sequence shown here is derived from an EMBL/GenBank/DDBJ whole genome shotgun (WGS) entry which is preliminary data.</text>
</comment>
<dbReference type="EMBL" id="LFYR01000145">
    <property type="protein sequence ID" value="KMZ75622.1"/>
    <property type="molecule type" value="Genomic_DNA"/>
</dbReference>
<feature type="compositionally biased region" description="Polar residues" evidence="1">
    <location>
        <begin position="169"/>
        <end position="182"/>
    </location>
</feature>
<name>A0A0K9Q551_ZOSMR</name>
<feature type="compositionally biased region" description="Polar residues" evidence="1">
    <location>
        <begin position="132"/>
        <end position="141"/>
    </location>
</feature>
<sequence>MENIFLIDMDTEVTDLLFTTTTATSSFAAPPETLDKGIADDTDNVRNLDENNKMQIEQISVQLPDSVKPKKGAPKKYNLRKSLAWDAAFFTSEGVLDPEELAAINSKLGKIELPALPGIQLDMQKSFESNATLESSKTCTVQKPAENTGKDNSDDKKSIVLSKKIGTRESYQSTIQKTSSGKISHVPNPSKKIPSTGSCSTSTSRSTSTGSKGFHAPDIKNYKKKVDSVNVEKSTKDVPASKILPKVFKSKKEQCEISIGKSKRFSSSSHLLNESPNRSFDSIGSESSFSSISIGNSSVSSTETNVNKSSLLIRLSTNNQAGDSRQSLKKPCLRTTKSKILNNTPVSGDSSNQQGKISLTTSFKPSGLRLPSPKFGYFSMENSATCNSTTSKQVLPSAFCQNTTGINKPNILIKPVSSKIKFPTVDKKVNSSLMTTTLPSIEEGSQMTSKRLSELTSNLQGEAKPEASHESLLISEKKNSNQNELHLSQHAKLLEGDEILTSDLLHSQIVSDSDKENLLPSSVK</sequence>
<evidence type="ECO:0000313" key="3">
    <source>
        <dbReference type="Proteomes" id="UP000036987"/>
    </source>
</evidence>